<dbReference type="AlphaFoldDB" id="A0A0F6SFG6"/>
<accession>A0A0F6SFG6</accession>
<evidence type="ECO:0000256" key="1">
    <source>
        <dbReference type="SAM" id="SignalP"/>
    </source>
</evidence>
<dbReference type="STRING" id="927083.DB32_004058"/>
<reference evidence="2 3" key="1">
    <citation type="submission" date="2015-03" db="EMBL/GenBank/DDBJ databases">
        <title>Genome assembly of Sandaracinus amylolyticus DSM 53668.</title>
        <authorList>
            <person name="Sharma G."/>
            <person name="Subramanian S."/>
        </authorList>
    </citation>
    <scope>NUCLEOTIDE SEQUENCE [LARGE SCALE GENOMIC DNA]</scope>
    <source>
        <strain evidence="2 3">DSM 53668</strain>
    </source>
</reference>
<dbReference type="OrthoDB" id="5493087at2"/>
<name>A0A0F6SFG6_9BACT</name>
<evidence type="ECO:0000313" key="3">
    <source>
        <dbReference type="Proteomes" id="UP000034883"/>
    </source>
</evidence>
<keyword evidence="1" id="KW-0732">Signal</keyword>
<feature type="chain" id="PRO_5002509812" description="Tryptophan synthase alpha chain" evidence="1">
    <location>
        <begin position="27"/>
        <end position="405"/>
    </location>
</feature>
<proteinExistence type="predicted"/>
<feature type="signal peptide" evidence="1">
    <location>
        <begin position="1"/>
        <end position="26"/>
    </location>
</feature>
<keyword evidence="3" id="KW-1185">Reference proteome</keyword>
<organism evidence="2 3">
    <name type="scientific">Sandaracinus amylolyticus</name>
    <dbReference type="NCBI Taxonomy" id="927083"/>
    <lineage>
        <taxon>Bacteria</taxon>
        <taxon>Pseudomonadati</taxon>
        <taxon>Myxococcota</taxon>
        <taxon>Polyangia</taxon>
        <taxon>Polyangiales</taxon>
        <taxon>Sandaracinaceae</taxon>
        <taxon>Sandaracinus</taxon>
    </lineage>
</organism>
<dbReference type="Proteomes" id="UP000034883">
    <property type="component" value="Chromosome"/>
</dbReference>
<protein>
    <recommendedName>
        <fullName evidence="4">Tryptophan synthase alpha chain</fullName>
    </recommendedName>
</protein>
<evidence type="ECO:0000313" key="2">
    <source>
        <dbReference type="EMBL" id="AKF06909.1"/>
    </source>
</evidence>
<sequence>MRAIRTSASRASFAALLACTTIFTVACGDDDGTSNDAGTGMDAARSDASAPACTTTGPENTAAACSDGCDNEADPDGFADCDDRDCCGVRSDCPATTYCGRQQDGGTVMECETPGDENTAAACSNDCDDDGNGFADCNDFDCCDLRSDCPASTACGRSTMRDGGMRCDAGGGVENTAELCDNGVDDDCDGFADCEDFGCCSRVSCGAETACGRRPDGGPRPDGGNTACETRGPENTVEACMDGCDNDGNGFFDCRDRNCCLVLEAGGMRCTTGFCSTFNPGTVNLCPGDDVTMPPEREATLAACSNDCDDDRNGFEDCGDRGCCLIRSAGGSACGAGTYCATFNPGMVNLCAGDDVTMDPGTENTAETCGNSCDDDRDGFEDCEDRDCCEVRTDCGASTYCGMRD</sequence>
<dbReference type="KEGG" id="samy:DB32_004058"/>
<dbReference type="RefSeq" id="WP_157069203.1">
    <property type="nucleotide sequence ID" value="NZ_CP011125.1"/>
</dbReference>
<evidence type="ECO:0008006" key="4">
    <source>
        <dbReference type="Google" id="ProtNLM"/>
    </source>
</evidence>
<dbReference type="PROSITE" id="PS51257">
    <property type="entry name" value="PROKAR_LIPOPROTEIN"/>
    <property type="match status" value="1"/>
</dbReference>
<dbReference type="EMBL" id="CP011125">
    <property type="protein sequence ID" value="AKF06909.1"/>
    <property type="molecule type" value="Genomic_DNA"/>
</dbReference>
<gene>
    <name evidence="2" type="ORF">DB32_004058</name>
</gene>